<evidence type="ECO:0000256" key="1">
    <source>
        <dbReference type="ARBA" id="ARBA00022729"/>
    </source>
</evidence>
<evidence type="ECO:0000256" key="3">
    <source>
        <dbReference type="SAM" id="SignalP"/>
    </source>
</evidence>
<dbReference type="PANTHER" id="PTHR40633:SF6">
    <property type="entry name" value="MATRIX PROTEIN, PUTATIVE (AFU_ORTHOLOGUE AFUA_8G05410)-RELATED"/>
    <property type="match status" value="1"/>
</dbReference>
<feature type="signal peptide" evidence="3">
    <location>
        <begin position="1"/>
        <end position="19"/>
    </location>
</feature>
<evidence type="ECO:0000313" key="6">
    <source>
        <dbReference type="Proteomes" id="UP000053095"/>
    </source>
</evidence>
<proteinExistence type="predicted"/>
<evidence type="ECO:0000256" key="2">
    <source>
        <dbReference type="SAM" id="MobiDB-lite"/>
    </source>
</evidence>
<name>A0A698XKF3_TALPI</name>
<dbReference type="InterPro" id="IPR052982">
    <property type="entry name" value="SRP1/TIP1-like"/>
</dbReference>
<evidence type="ECO:0000313" key="5">
    <source>
        <dbReference type="EMBL" id="GAM33711.1"/>
    </source>
</evidence>
<feature type="domain" description="Yeast cell wall synthesis Kre9/Knh1-like N-terminal" evidence="4">
    <location>
        <begin position="30"/>
        <end position="104"/>
    </location>
</feature>
<reference evidence="6" key="1">
    <citation type="journal article" date="2015" name="Genome Announc.">
        <title>Draft genome sequence of Talaromyces cellulolyticus strain Y-94, a source of lignocellulosic biomass-degrading enzymes.</title>
        <authorList>
            <person name="Fujii T."/>
            <person name="Koike H."/>
            <person name="Sawayama S."/>
            <person name="Yano S."/>
            <person name="Inoue H."/>
        </authorList>
    </citation>
    <scope>NUCLEOTIDE SEQUENCE [LARGE SCALE GENOMIC DNA]</scope>
    <source>
        <strain evidence="6">Y-94</strain>
    </source>
</reference>
<evidence type="ECO:0000259" key="4">
    <source>
        <dbReference type="Pfam" id="PF10342"/>
    </source>
</evidence>
<accession>A0A698XKF3</accession>
<dbReference type="InterPro" id="IPR018466">
    <property type="entry name" value="Kre9/Knh1-like_N"/>
</dbReference>
<dbReference type="AlphaFoldDB" id="A0A698XKF3"/>
<gene>
    <name evidence="5" type="ORF">TCE0_013r00817</name>
</gene>
<feature type="compositionally biased region" description="Polar residues" evidence="2">
    <location>
        <begin position="116"/>
        <end position="126"/>
    </location>
</feature>
<feature type="chain" id="PRO_5025508632" evidence="3">
    <location>
        <begin position="20"/>
        <end position="278"/>
    </location>
</feature>
<keyword evidence="6" id="KW-1185">Reference proteome</keyword>
<dbReference type="PANTHER" id="PTHR40633">
    <property type="entry name" value="MATRIX PROTEIN, PUTATIVE (AFU_ORTHOLOGUE AFUA_8G05410)-RELATED"/>
    <property type="match status" value="1"/>
</dbReference>
<feature type="compositionally biased region" description="Low complexity" evidence="2">
    <location>
        <begin position="127"/>
        <end position="220"/>
    </location>
</feature>
<protein>
    <submittedName>
        <fullName evidence="5">Extracellular matrix protein</fullName>
    </submittedName>
</protein>
<keyword evidence="1 3" id="KW-0732">Signal</keyword>
<dbReference type="Proteomes" id="UP000053095">
    <property type="component" value="Unassembled WGS sequence"/>
</dbReference>
<feature type="region of interest" description="Disordered" evidence="2">
    <location>
        <begin position="116"/>
        <end position="227"/>
    </location>
</feature>
<dbReference type="Pfam" id="PF10342">
    <property type="entry name" value="Kre9_KNH"/>
    <property type="match status" value="1"/>
</dbReference>
<dbReference type="EMBL" id="DF933809">
    <property type="protein sequence ID" value="GAM33711.1"/>
    <property type="molecule type" value="Genomic_DNA"/>
</dbReference>
<organism evidence="5 6">
    <name type="scientific">Talaromyces pinophilus</name>
    <name type="common">Penicillium pinophilum</name>
    <dbReference type="NCBI Taxonomy" id="128442"/>
    <lineage>
        <taxon>Eukaryota</taxon>
        <taxon>Fungi</taxon>
        <taxon>Dikarya</taxon>
        <taxon>Ascomycota</taxon>
        <taxon>Pezizomycotina</taxon>
        <taxon>Eurotiomycetes</taxon>
        <taxon>Eurotiomycetidae</taxon>
        <taxon>Eurotiales</taxon>
        <taxon>Trichocomaceae</taxon>
        <taxon>Talaromyces</taxon>
        <taxon>Talaromyces sect. Talaromyces</taxon>
    </lineage>
</organism>
<sequence>MAPVKYLLVSAGLLASVMADYVAFSEWPASLVAGQPVTLKWVGGSDAPATITLRKGASTDLQDVQVLSSSATNGEFNWTPPADLQNADDYAFQITQGDEINYTSLLPLSGGSDAPNANANALDKTQSGAESASNSASAATETAASVTGVSDSAATAAATGPTGTGTITSTGSSSSAEMNEESAAAAVTDIAASTGSTASDATGTTAGTTASEGSSATTSGPLSTETAKASKMNTPFVGSHIATPTATPSSSVQTDSAGRVGIPLALLAGAAGFLLLFV</sequence>